<dbReference type="Proteomes" id="UP000663937">
    <property type="component" value="Chromosome"/>
</dbReference>
<keyword evidence="1" id="KW-0732">Signal</keyword>
<reference evidence="2" key="1">
    <citation type="submission" date="2021-03" db="EMBL/GenBank/DDBJ databases">
        <title>Pengzhenrongella sicca gen. nov., sp. nov., a new member of suborder Micrococcineae isolated from High-Arctic tundra soil.</title>
        <authorList>
            <person name="Peng F."/>
        </authorList>
    </citation>
    <scope>NUCLEOTIDE SEQUENCE</scope>
    <source>
        <strain evidence="2">LRZ-2</strain>
    </source>
</reference>
<keyword evidence="3" id="KW-1185">Reference proteome</keyword>
<organism evidence="2 3">
    <name type="scientific">Pengzhenrongella sicca</name>
    <dbReference type="NCBI Taxonomy" id="2819238"/>
    <lineage>
        <taxon>Bacteria</taxon>
        <taxon>Bacillati</taxon>
        <taxon>Actinomycetota</taxon>
        <taxon>Actinomycetes</taxon>
        <taxon>Micrococcales</taxon>
        <taxon>Pengzhenrongella</taxon>
    </lineage>
</organism>
<proteinExistence type="predicted"/>
<sequence>MTVLAPPALLALAACGTLSPSSPTSRAAGPMSYLPAWLEWRQEGGGRGDSAERSAGRAHAGQCDKEVAAQGAGVGDLDPVAVAAVRERRVRHPAHREQTDARRKVSHALTVAAKIIDRVLWPEDEQPTPAQLVCLLILRGDMVGRLGDETKAVSTLERAAAVQLTEEEHASVRDDWRD</sequence>
<evidence type="ECO:0008006" key="4">
    <source>
        <dbReference type="Google" id="ProtNLM"/>
    </source>
</evidence>
<dbReference type="RefSeq" id="WP_227423196.1">
    <property type="nucleotide sequence ID" value="NZ_CP071868.1"/>
</dbReference>
<dbReference type="AlphaFoldDB" id="A0A8A4ZBZ7"/>
<evidence type="ECO:0000313" key="3">
    <source>
        <dbReference type="Proteomes" id="UP000663937"/>
    </source>
</evidence>
<protein>
    <recommendedName>
        <fullName evidence="4">Tetratricopeptide repeat protein</fullName>
    </recommendedName>
</protein>
<feature type="signal peptide" evidence="1">
    <location>
        <begin position="1"/>
        <end position="27"/>
    </location>
</feature>
<dbReference type="KEGG" id="psic:J4E96_16720"/>
<gene>
    <name evidence="2" type="ORF">J4E96_16720</name>
</gene>
<feature type="chain" id="PRO_5035146912" description="Tetratricopeptide repeat protein" evidence="1">
    <location>
        <begin position="28"/>
        <end position="178"/>
    </location>
</feature>
<name>A0A8A4ZBZ7_9MICO</name>
<evidence type="ECO:0000256" key="1">
    <source>
        <dbReference type="SAM" id="SignalP"/>
    </source>
</evidence>
<accession>A0A8A4ZBZ7</accession>
<evidence type="ECO:0000313" key="2">
    <source>
        <dbReference type="EMBL" id="QTE28941.1"/>
    </source>
</evidence>
<dbReference type="EMBL" id="CP071868">
    <property type="protein sequence ID" value="QTE28941.1"/>
    <property type="molecule type" value="Genomic_DNA"/>
</dbReference>